<comment type="function">
    <text evidence="5">Methylates the class 1 translation termination release factors RF1/PrfA and RF2/PrfB on the glutamine residue of the universally conserved GGQ motif.</text>
</comment>
<dbReference type="AlphaFoldDB" id="U3ABQ9"/>
<feature type="binding site" evidence="5">
    <location>
        <position position="190"/>
    </location>
    <ligand>
        <name>S-adenosyl-L-methionine</name>
        <dbReference type="ChEBI" id="CHEBI:59789"/>
    </ligand>
</feature>
<dbReference type="InterPro" id="IPR029063">
    <property type="entry name" value="SAM-dependent_MTases_sf"/>
</dbReference>
<dbReference type="InterPro" id="IPR019874">
    <property type="entry name" value="RF_methyltr_PrmC"/>
</dbReference>
<dbReference type="HAMAP" id="MF_02126">
    <property type="entry name" value="RF_methyltr_PrmC"/>
    <property type="match status" value="1"/>
</dbReference>
<dbReference type="eggNOG" id="COG2890">
    <property type="taxonomic scope" value="Bacteria"/>
</dbReference>
<dbReference type="FunFam" id="1.10.8.10:FF:000032">
    <property type="entry name" value="Release factor glutamine methyltransferase"/>
    <property type="match status" value="1"/>
</dbReference>
<protein>
    <recommendedName>
        <fullName evidence="5">Release factor glutamine methyltransferase</fullName>
        <shortName evidence="5">RF MTase</shortName>
        <ecNumber evidence="5">2.1.1.297</ecNumber>
    </recommendedName>
    <alternativeName>
        <fullName evidence="5">N5-glutamine methyltransferase PrmC</fullName>
    </alternativeName>
    <alternativeName>
        <fullName evidence="5">Protein-(glutamine-N5) MTase PrmC</fullName>
    </alternativeName>
    <alternativeName>
        <fullName evidence="5">Protein-glutamine N-methyltransferase PrmC</fullName>
    </alternativeName>
</protein>
<dbReference type="Gene3D" id="3.40.50.150">
    <property type="entry name" value="Vaccinia Virus protein VP39"/>
    <property type="match status" value="1"/>
</dbReference>
<dbReference type="PANTHER" id="PTHR18895">
    <property type="entry name" value="HEMK METHYLTRANSFERASE"/>
    <property type="match status" value="1"/>
</dbReference>
<dbReference type="PROSITE" id="PS00092">
    <property type="entry name" value="N6_MTASE"/>
    <property type="match status" value="1"/>
</dbReference>
<gene>
    <name evidence="5 8" type="primary">prmC</name>
    <name evidence="8" type="ORF">VAZ01S_072_00050</name>
</gene>
<dbReference type="EMBL" id="BATL01000072">
    <property type="protein sequence ID" value="GAD77341.1"/>
    <property type="molecule type" value="Genomic_DNA"/>
</dbReference>
<reference evidence="8 9" key="1">
    <citation type="submission" date="2013-09" db="EMBL/GenBank/DDBJ databases">
        <title>Whole genome shotgun sequence of Vibrio azureus NBRC 104587.</title>
        <authorList>
            <person name="Isaki S."/>
            <person name="Hosoyama A."/>
            <person name="Numata M."/>
            <person name="Hashimoto M."/>
            <person name="Hosoyama Y."/>
            <person name="Tsuchikane K."/>
            <person name="Noguchi M."/>
            <person name="Hirakata S."/>
            <person name="Ichikawa N."/>
            <person name="Ohji S."/>
            <person name="Yamazoe A."/>
            <person name="Fujita N."/>
        </authorList>
    </citation>
    <scope>NUCLEOTIDE SEQUENCE [LARGE SCALE GENOMIC DNA]</scope>
    <source>
        <strain evidence="8 9">NBRC 104587</strain>
    </source>
</reference>
<dbReference type="GO" id="GO:0003676">
    <property type="term" value="F:nucleic acid binding"/>
    <property type="evidence" value="ECO:0007669"/>
    <property type="project" value="InterPro"/>
</dbReference>
<dbReference type="InterPro" id="IPR050320">
    <property type="entry name" value="N5-glutamine_MTase"/>
</dbReference>
<dbReference type="GO" id="GO:0032259">
    <property type="term" value="P:methylation"/>
    <property type="evidence" value="ECO:0007669"/>
    <property type="project" value="UniProtKB-KW"/>
</dbReference>
<feature type="domain" description="Methyltransferase" evidence="6">
    <location>
        <begin position="118"/>
        <end position="243"/>
    </location>
</feature>
<comment type="catalytic activity">
    <reaction evidence="4 5">
        <text>L-glutaminyl-[peptide chain release factor] + S-adenosyl-L-methionine = N(5)-methyl-L-glutaminyl-[peptide chain release factor] + S-adenosyl-L-homocysteine + H(+)</text>
        <dbReference type="Rhea" id="RHEA:42896"/>
        <dbReference type="Rhea" id="RHEA-COMP:10271"/>
        <dbReference type="Rhea" id="RHEA-COMP:10272"/>
        <dbReference type="ChEBI" id="CHEBI:15378"/>
        <dbReference type="ChEBI" id="CHEBI:30011"/>
        <dbReference type="ChEBI" id="CHEBI:57856"/>
        <dbReference type="ChEBI" id="CHEBI:59789"/>
        <dbReference type="ChEBI" id="CHEBI:61891"/>
        <dbReference type="EC" id="2.1.1.297"/>
    </reaction>
</comment>
<comment type="caution">
    <text evidence="8">The sequence shown here is derived from an EMBL/GenBank/DDBJ whole genome shotgun (WGS) entry which is preliminary data.</text>
</comment>
<proteinExistence type="inferred from homology"/>
<dbReference type="STRING" id="1219077.VAZ01S_072_00050"/>
<evidence type="ECO:0000256" key="1">
    <source>
        <dbReference type="ARBA" id="ARBA00022603"/>
    </source>
</evidence>
<dbReference type="GO" id="GO:0102559">
    <property type="term" value="F:peptide chain release factor N(5)-glutamine methyltransferase activity"/>
    <property type="evidence" value="ECO:0007669"/>
    <property type="project" value="UniProtKB-EC"/>
</dbReference>
<organism evidence="8 9">
    <name type="scientific">Vibrio azureus NBRC 104587</name>
    <dbReference type="NCBI Taxonomy" id="1219077"/>
    <lineage>
        <taxon>Bacteria</taxon>
        <taxon>Pseudomonadati</taxon>
        <taxon>Pseudomonadota</taxon>
        <taxon>Gammaproteobacteria</taxon>
        <taxon>Vibrionales</taxon>
        <taxon>Vibrionaceae</taxon>
        <taxon>Vibrio</taxon>
    </lineage>
</organism>
<dbReference type="FunFam" id="3.40.50.150:FF:000053">
    <property type="entry name" value="Release factor glutamine methyltransferase"/>
    <property type="match status" value="1"/>
</dbReference>
<dbReference type="NCBIfam" id="TIGR03534">
    <property type="entry name" value="RF_mod_PrmC"/>
    <property type="match status" value="1"/>
</dbReference>
<dbReference type="CDD" id="cd02440">
    <property type="entry name" value="AdoMet_MTases"/>
    <property type="match status" value="1"/>
</dbReference>
<dbReference type="Gene3D" id="1.10.8.10">
    <property type="entry name" value="DNA helicase RuvA subunit, C-terminal domain"/>
    <property type="match status" value="1"/>
</dbReference>
<feature type="binding site" evidence="5">
    <location>
        <position position="174"/>
    </location>
    <ligand>
        <name>S-adenosyl-L-methionine</name>
        <dbReference type="ChEBI" id="CHEBI:59789"/>
    </ligand>
</feature>
<dbReference type="EC" id="2.1.1.297" evidence="5"/>
<keyword evidence="2 5" id="KW-0808">Transferase</keyword>
<evidence type="ECO:0000313" key="8">
    <source>
        <dbReference type="EMBL" id="GAD77341.1"/>
    </source>
</evidence>
<dbReference type="InterPro" id="IPR004556">
    <property type="entry name" value="HemK-like"/>
</dbReference>
<sequence length="288" mass="31644">MSPVQSIEQALKSATAMLAEGDPTSPSLDAAVLLCHVLDKPRSYLMTWPEKALTLSQQTQFEALLARRLSGEPVAYIIGEREFWSLPLKVAPSTLIPRPDTERLVEVALDITQQQTGPILDLGTGTGAIALALASELPARQVLGIDLKHEAKELAEYNATRLNIKNVTFAQGSWFDSIPSGQKFALIVSNPPYIDEADPHLSQGDVRFEPKSALVADENGLADIRHISNIARQYLETEGWLAFEHGYDQGPAVRQILSQFGYDQVVTEKDYGGNDRVTFGCYQPNIPK</sequence>
<dbReference type="NCBIfam" id="TIGR00536">
    <property type="entry name" value="hemK_fam"/>
    <property type="match status" value="1"/>
</dbReference>
<evidence type="ECO:0000256" key="3">
    <source>
        <dbReference type="ARBA" id="ARBA00022691"/>
    </source>
</evidence>
<feature type="binding site" evidence="5">
    <location>
        <begin position="190"/>
        <end position="193"/>
    </location>
    <ligand>
        <name>substrate</name>
    </ligand>
</feature>
<evidence type="ECO:0000259" key="7">
    <source>
        <dbReference type="Pfam" id="PF17827"/>
    </source>
</evidence>
<dbReference type="OrthoDB" id="9800643at2"/>
<dbReference type="Pfam" id="PF17827">
    <property type="entry name" value="PrmC_N"/>
    <property type="match status" value="1"/>
</dbReference>
<dbReference type="Proteomes" id="UP000016567">
    <property type="component" value="Unassembled WGS sequence"/>
</dbReference>
<evidence type="ECO:0000256" key="5">
    <source>
        <dbReference type="HAMAP-Rule" id="MF_02126"/>
    </source>
</evidence>
<feature type="binding site" evidence="5">
    <location>
        <begin position="123"/>
        <end position="127"/>
    </location>
    <ligand>
        <name>S-adenosyl-L-methionine</name>
        <dbReference type="ChEBI" id="CHEBI:59789"/>
    </ligand>
</feature>
<evidence type="ECO:0000256" key="2">
    <source>
        <dbReference type="ARBA" id="ARBA00022679"/>
    </source>
</evidence>
<feature type="binding site" evidence="5">
    <location>
        <position position="146"/>
    </location>
    <ligand>
        <name>S-adenosyl-L-methionine</name>
        <dbReference type="ChEBI" id="CHEBI:59789"/>
    </ligand>
</feature>
<evidence type="ECO:0000259" key="6">
    <source>
        <dbReference type="Pfam" id="PF13847"/>
    </source>
</evidence>
<comment type="similarity">
    <text evidence="5">Belongs to the protein N5-glutamine methyltransferase family. PrmC subfamily.</text>
</comment>
<evidence type="ECO:0000313" key="9">
    <source>
        <dbReference type="Proteomes" id="UP000016567"/>
    </source>
</evidence>
<keyword evidence="9" id="KW-1185">Reference proteome</keyword>
<dbReference type="RefSeq" id="WP_021711080.1">
    <property type="nucleotide sequence ID" value="NZ_BAOB01000231.1"/>
</dbReference>
<dbReference type="InterPro" id="IPR002052">
    <property type="entry name" value="DNA_methylase_N6_adenine_CS"/>
</dbReference>
<dbReference type="InterPro" id="IPR040758">
    <property type="entry name" value="PrmC_N"/>
</dbReference>
<accession>U3ABQ9</accession>
<feature type="domain" description="Release factor glutamine methyltransferase N-terminal" evidence="7">
    <location>
        <begin position="9"/>
        <end position="79"/>
    </location>
</feature>
<keyword evidence="3 5" id="KW-0949">S-adenosyl-L-methionine</keyword>
<dbReference type="PANTHER" id="PTHR18895:SF74">
    <property type="entry name" value="MTRF1L RELEASE FACTOR GLUTAMINE METHYLTRANSFERASE"/>
    <property type="match status" value="1"/>
</dbReference>
<name>U3ABQ9_9VIBR</name>
<dbReference type="SUPFAM" id="SSF53335">
    <property type="entry name" value="S-adenosyl-L-methionine-dependent methyltransferases"/>
    <property type="match status" value="1"/>
</dbReference>
<dbReference type="InterPro" id="IPR025714">
    <property type="entry name" value="Methyltranfer_dom"/>
</dbReference>
<evidence type="ECO:0000256" key="4">
    <source>
        <dbReference type="ARBA" id="ARBA00048391"/>
    </source>
</evidence>
<keyword evidence="1 5" id="KW-0489">Methyltransferase</keyword>
<dbReference type="Pfam" id="PF13847">
    <property type="entry name" value="Methyltransf_31"/>
    <property type="match status" value="1"/>
</dbReference>